<evidence type="ECO:0000313" key="4">
    <source>
        <dbReference type="Proteomes" id="UP000296883"/>
    </source>
</evidence>
<evidence type="ECO:0000313" key="3">
    <source>
        <dbReference type="EMBL" id="TFZ42538.1"/>
    </source>
</evidence>
<keyword evidence="4" id="KW-1185">Reference proteome</keyword>
<dbReference type="Proteomes" id="UP000297725">
    <property type="component" value="Unassembled WGS sequence"/>
</dbReference>
<keyword evidence="1" id="KW-0812">Transmembrane</keyword>
<reference evidence="2 4" key="2">
    <citation type="journal article" date="2020" name="Int. J. Syst. Evol. Microbiol.">
        <title>Vagococcus xieshaowenii sp. nov., isolated from snow finch (Montifringilla taczanowskii) cloacal content.</title>
        <authorList>
            <person name="Ge Y."/>
            <person name="Yang J."/>
            <person name="Lai X.H."/>
            <person name="Zhang G."/>
            <person name="Jin D."/>
            <person name="Lu S."/>
            <person name="Wang B."/>
            <person name="Huang Y."/>
            <person name="Huang Y."/>
            <person name="Ren Z."/>
            <person name="Zhang X."/>
            <person name="Xu J."/>
        </authorList>
    </citation>
    <scope>NUCLEOTIDE SEQUENCE [LARGE SCALE GENOMIC DNA]</scope>
    <source>
        <strain evidence="4">personal::cf-49</strain>
        <strain evidence="2">Personal::cf-49</strain>
    </source>
</reference>
<protein>
    <recommendedName>
        <fullName evidence="6">Prepilin type IV endopeptidase peptidase domain-containing protein</fullName>
    </recommendedName>
</protein>
<name>A0AAJ5JLL0_9ENTE</name>
<feature type="transmembrane region" description="Helical" evidence="1">
    <location>
        <begin position="77"/>
        <end position="94"/>
    </location>
</feature>
<dbReference type="RefSeq" id="WP_135253918.1">
    <property type="nucleotide sequence ID" value="NZ_CP038865.1"/>
</dbReference>
<dbReference type="Proteomes" id="UP000296883">
    <property type="component" value="Chromosome"/>
</dbReference>
<dbReference type="AlphaFoldDB" id="A0AAJ5JLL0"/>
<keyword evidence="1" id="KW-0472">Membrane</keyword>
<gene>
    <name evidence="3" type="ORF">E4031_03150</name>
    <name evidence="2" type="ORF">E4Z98_02220</name>
</gene>
<organism evidence="3 5">
    <name type="scientific">Vagococcus xieshaowenii</name>
    <dbReference type="NCBI Taxonomy" id="2562451"/>
    <lineage>
        <taxon>Bacteria</taxon>
        <taxon>Bacillati</taxon>
        <taxon>Bacillota</taxon>
        <taxon>Bacilli</taxon>
        <taxon>Lactobacillales</taxon>
        <taxon>Enterococcaceae</taxon>
        <taxon>Vagococcus</taxon>
    </lineage>
</organism>
<sequence length="190" mass="21655">MATFGLIIGLTLLPIVLIPTEFKSERWTLWLSEPFLFITCLSTSILYSLCSYPQIFGITLVIYLCYTQAISDLYYQVVSPIILLTQLLISLLCVPHSLFQLSVITIAYLVIATLSTWDYFPTIGLGDIKLLFILFLQLSLIQFTYLLFFASSLALVYLLSLTIIKRSATTRAIPFVPFIFMGLLLSLWYY</sequence>
<evidence type="ECO:0000313" key="5">
    <source>
        <dbReference type="Proteomes" id="UP000297725"/>
    </source>
</evidence>
<evidence type="ECO:0008006" key="6">
    <source>
        <dbReference type="Google" id="ProtNLM"/>
    </source>
</evidence>
<dbReference type="EMBL" id="CP038865">
    <property type="protein sequence ID" value="QCA28185.1"/>
    <property type="molecule type" value="Genomic_DNA"/>
</dbReference>
<proteinExistence type="predicted"/>
<reference evidence="3 5" key="1">
    <citation type="submission" date="2019-03" db="EMBL/GenBank/DDBJ databases">
        <title>Vagococcus sp. was isolated fron gut of Carduelis flavirostris.</title>
        <authorList>
            <person name="Ge Y."/>
        </authorList>
    </citation>
    <scope>NUCLEOTIDE SEQUENCE [LARGE SCALE GENOMIC DNA]</scope>
    <source>
        <strain evidence="3 5">CF-210</strain>
    </source>
</reference>
<feature type="transmembrane region" description="Helical" evidence="1">
    <location>
        <begin position="172"/>
        <end position="189"/>
    </location>
</feature>
<dbReference type="EMBL" id="SRHU01000010">
    <property type="protein sequence ID" value="TFZ42538.1"/>
    <property type="molecule type" value="Genomic_DNA"/>
</dbReference>
<feature type="transmembrane region" description="Helical" evidence="1">
    <location>
        <begin position="101"/>
        <end position="120"/>
    </location>
</feature>
<feature type="transmembrane region" description="Helical" evidence="1">
    <location>
        <begin position="27"/>
        <end position="47"/>
    </location>
</feature>
<feature type="transmembrane region" description="Helical" evidence="1">
    <location>
        <begin position="132"/>
        <end position="160"/>
    </location>
</feature>
<accession>A0AAJ5JLL0</accession>
<evidence type="ECO:0000256" key="1">
    <source>
        <dbReference type="SAM" id="Phobius"/>
    </source>
</evidence>
<keyword evidence="1" id="KW-1133">Transmembrane helix</keyword>
<evidence type="ECO:0000313" key="2">
    <source>
        <dbReference type="EMBL" id="QCA28185.1"/>
    </source>
</evidence>